<keyword evidence="1" id="KW-1133">Transmembrane helix</keyword>
<dbReference type="EMBL" id="ONZQ02000017">
    <property type="protein sequence ID" value="SPO06824.1"/>
    <property type="molecule type" value="Genomic_DNA"/>
</dbReference>
<accession>A0AAE8SZF3</accession>
<comment type="caution">
    <text evidence="2">The sequence shown here is derived from an EMBL/GenBank/DDBJ whole genome shotgun (WGS) entry which is preliminary data.</text>
</comment>
<keyword evidence="1" id="KW-0472">Membrane</keyword>
<reference evidence="2" key="1">
    <citation type="submission" date="2018-03" db="EMBL/GenBank/DDBJ databases">
        <authorList>
            <person name="Guldener U."/>
        </authorList>
    </citation>
    <scope>NUCLEOTIDE SEQUENCE</scope>
</reference>
<gene>
    <name evidence="2" type="ORF">DNG_09518</name>
</gene>
<evidence type="ECO:0000313" key="3">
    <source>
        <dbReference type="Proteomes" id="UP001187682"/>
    </source>
</evidence>
<sequence>MPDDMNPKWVMEGNFGAALRGIFFMAWNIMFLLSPYILKPGWKSGAIDAYLPVNDENGKRGSSSESRGGWCTIDEVIVRIEESDIPLEQAANKYHDEGTFAYDVFHGASEWLMPHQRPEHLADRAYGPDFKLARDVWMAVDTMSGGNYSPYDPDNDRYSIYNELLLTHIGAIDVWVGDYRYQRCDVTTTGFRIE</sequence>
<organism evidence="2 3">
    <name type="scientific">Cephalotrichum gorgonifer</name>
    <dbReference type="NCBI Taxonomy" id="2041049"/>
    <lineage>
        <taxon>Eukaryota</taxon>
        <taxon>Fungi</taxon>
        <taxon>Dikarya</taxon>
        <taxon>Ascomycota</taxon>
        <taxon>Pezizomycotina</taxon>
        <taxon>Sordariomycetes</taxon>
        <taxon>Hypocreomycetidae</taxon>
        <taxon>Microascales</taxon>
        <taxon>Microascaceae</taxon>
        <taxon>Cephalotrichum</taxon>
    </lineage>
</organism>
<evidence type="ECO:0000256" key="1">
    <source>
        <dbReference type="SAM" id="Phobius"/>
    </source>
</evidence>
<proteinExistence type="predicted"/>
<dbReference type="Proteomes" id="UP001187682">
    <property type="component" value="Unassembled WGS sequence"/>
</dbReference>
<keyword evidence="3" id="KW-1185">Reference proteome</keyword>
<feature type="transmembrane region" description="Helical" evidence="1">
    <location>
        <begin position="15"/>
        <end position="38"/>
    </location>
</feature>
<evidence type="ECO:0000313" key="2">
    <source>
        <dbReference type="EMBL" id="SPO06824.1"/>
    </source>
</evidence>
<keyword evidence="1" id="KW-0812">Transmembrane</keyword>
<name>A0AAE8SZF3_9PEZI</name>
<protein>
    <submittedName>
        <fullName evidence="2">Uncharacterized protein</fullName>
    </submittedName>
</protein>
<dbReference type="AlphaFoldDB" id="A0AAE8SZF3"/>